<evidence type="ECO:0000256" key="2">
    <source>
        <dbReference type="SAM" id="MobiDB-lite"/>
    </source>
</evidence>
<accession>A0A8C5KBT9</accession>
<dbReference type="Gene3D" id="1.25.40.20">
    <property type="entry name" value="Ankyrin repeat-containing domain"/>
    <property type="match status" value="2"/>
</dbReference>
<dbReference type="PANTHER" id="PTHR24176">
    <property type="entry name" value="ANKYRIN REPEAT DOMAIN-CONTAINING PROTEIN 31-RELATED"/>
    <property type="match status" value="1"/>
</dbReference>
<dbReference type="InterPro" id="IPR036770">
    <property type="entry name" value="Ankyrin_rpt-contain_sf"/>
</dbReference>
<feature type="region of interest" description="Disordered" evidence="2">
    <location>
        <begin position="1"/>
        <end position="23"/>
    </location>
</feature>
<dbReference type="Pfam" id="PF18755">
    <property type="entry name" value="RAMA"/>
    <property type="match status" value="1"/>
</dbReference>
<evidence type="ECO:0000256" key="1">
    <source>
        <dbReference type="PROSITE-ProRule" id="PRU00023"/>
    </source>
</evidence>
<feature type="compositionally biased region" description="Basic residues" evidence="2">
    <location>
        <begin position="421"/>
        <end position="431"/>
    </location>
</feature>
<feature type="repeat" description="ANK" evidence="1">
    <location>
        <begin position="281"/>
        <end position="313"/>
    </location>
</feature>
<feature type="domain" description="RAMA" evidence="3">
    <location>
        <begin position="1402"/>
        <end position="1486"/>
    </location>
</feature>
<feature type="compositionally biased region" description="Basic and acidic residues" evidence="2">
    <location>
        <begin position="738"/>
        <end position="748"/>
    </location>
</feature>
<feature type="compositionally biased region" description="Acidic residues" evidence="2">
    <location>
        <begin position="1"/>
        <end position="10"/>
    </location>
</feature>
<dbReference type="Pfam" id="PF12796">
    <property type="entry name" value="Ank_2"/>
    <property type="match status" value="2"/>
</dbReference>
<feature type="region of interest" description="Disordered" evidence="2">
    <location>
        <begin position="1175"/>
        <end position="1200"/>
    </location>
</feature>
<keyword evidence="1" id="KW-0040">ANK repeat</keyword>
<feature type="repeat" description="ANK" evidence="1">
    <location>
        <begin position="913"/>
        <end position="945"/>
    </location>
</feature>
<keyword evidence="5" id="KW-1185">Reference proteome</keyword>
<dbReference type="SMART" id="SM00248">
    <property type="entry name" value="ANK"/>
    <property type="match status" value="6"/>
</dbReference>
<evidence type="ECO:0000313" key="5">
    <source>
        <dbReference type="Proteomes" id="UP000694385"/>
    </source>
</evidence>
<feature type="region of interest" description="Disordered" evidence="2">
    <location>
        <begin position="807"/>
        <end position="827"/>
    </location>
</feature>
<dbReference type="PANTHER" id="PTHR24176:SF14">
    <property type="entry name" value="ANKYRIN REPEAT DOMAIN-CONTAINING PROTEIN 31"/>
    <property type="match status" value="1"/>
</dbReference>
<dbReference type="PROSITE" id="PS50088">
    <property type="entry name" value="ANK_REPEAT"/>
    <property type="match status" value="4"/>
</dbReference>
<evidence type="ECO:0000259" key="3">
    <source>
        <dbReference type="Pfam" id="PF18755"/>
    </source>
</evidence>
<evidence type="ECO:0000313" key="4">
    <source>
        <dbReference type="Ensembl" id="ENSJJAP00000005703.1"/>
    </source>
</evidence>
<dbReference type="InterPro" id="IPR042334">
    <property type="entry name" value="ANKRD31"/>
</dbReference>
<dbReference type="InterPro" id="IPR040843">
    <property type="entry name" value="RAMA"/>
</dbReference>
<feature type="compositionally biased region" description="Polar residues" evidence="2">
    <location>
        <begin position="749"/>
        <end position="768"/>
    </location>
</feature>
<feature type="repeat" description="ANK" evidence="1">
    <location>
        <begin position="880"/>
        <end position="912"/>
    </location>
</feature>
<sequence>ASDSDSDETIIEGSVTDSDEEGEALHWRRLYFDQDTSLRPEFSFHPGTNGMGQGLSSPEIPLGLTLRKDSQEQKNKSDVMPILSEDTILQTIEDPKPFGLQILTHENVISSEPLNNEGNSNAVKNTSVLKTPCILRRSSRLEKLKADRDAKHIDDTCKMTETILLKTLSCENQINKSSTKNFRFKSDQIRKNERLLNGEKMNKLCPATINRRNIFGENLLYMAALRDDVELVRCCIKNGGNVNQQSYAGWTALHEVCVGGFYRTASELLKGGADVNIKGMYQITPLHDAVINGHHKVVELLLLNGADPLLRNENGKCALDEAKDSCMRDLLEKYIRRHKKHRTSARRKTADPAHVEDVYQFKVCLLINKSDIYEYYQENSNTTEFGKSKNKESTVSQTCSMGHRKGYLYNFRDSRTNVSKTKGKRNLKKHEKSQDSQVDEEYYNSRQTAISSSVTVDDKSVTHQQFTVQSLDDFREESFGFSTPTLSSLKNGLGNNSEACSVSKELHTLDLSDSQEIQSLELKSIDQTEVSLFSLHKETVLPLVTTEDLLDIPQKQCNSHYKSLENSCTYKKSKNLNKQENSFQSFTKDQVVNDDVDFSTSEKTITSGENHSNYQEHVTNVEEMDSQGSLPSEDHHSQKNELKAGSLTTLSQQEDVHFYDSDSTVISEQHAANCGQCIYETPFNHSHVNPKQTSLPCIRRVPSTYEVSKITSHMEMFKKLQDNDLRGQTPSVNQTEAHNIEKEQDTERNYTVTDPKPTSSNCPFPTTVHSQEIGTTRVGKMRPNFPEHDFLSPNKMDKGLTNISQLHQKEDKETSHKSDEELTSSAKEYERTIRNCKKKKEMDSEIHVPPKIHEHKKEKVSVLFDKFTEWNKTGINKNGRGESRLHLASRRGNLCPAQVLIESGADVNLQGSAGCTPLHEAANEGFNDIIVELLKAGTNANCENIDGTLPLHEAVASNCLKAAETLPEYRAHPNEKDQKQKTAWDGADDDRMKVLLKSYGPSEADKGDESTSTVPVKIPAVQPKRYQRYACDGDKTVLPLLLHQTKRNESLSVHQNINAVLQDIEEKQEHLLEFEIRSPEDAEQYIEKMLAIKEAMDNVLAQQKAERDALAKKYRVSMESFKHGALREQLANLATRQKSLLVVAKKHKQIRLKIQNYKSSTSFSGLSLRKLPSSSHITNKKKNQELTSLENSVNPQSDSLSPVNLACKSMKETPLSLETWNDSQNTNICLNEQAMREELSGNEMNSKQNDNDATVAECLKPTYCHGTEKMELSTQLVAFVEGNDLAETTAIWHGVSSPPAATTTDTLTFSEDTNVLSQNYACPSTVTWDQDLLYCDLKRRHKGTDSQQPLREISESLAHQGIAVLGSDTVHQIDPCLNKTASAVSHASNTHVSSSSGSDQQQTIKKTAPYTTVPKKKSMQLKDLISLGRIDPGNVLEFKTKETTHKASILLSGKLKVENGQIYQNPVTWLKDLLGSDSHVTWNYAWNNVSYF</sequence>
<name>A0A8C5KBT9_JACJA</name>
<proteinExistence type="predicted"/>
<feature type="compositionally biased region" description="Basic and acidic residues" evidence="2">
    <location>
        <begin position="807"/>
        <end position="820"/>
    </location>
</feature>
<reference evidence="4" key="2">
    <citation type="submission" date="2025-09" db="UniProtKB">
        <authorList>
            <consortium name="Ensembl"/>
        </authorList>
    </citation>
    <scope>IDENTIFICATION</scope>
</reference>
<protein>
    <recommendedName>
        <fullName evidence="3">RAMA domain-containing protein</fullName>
    </recommendedName>
</protein>
<feature type="repeat" description="ANK" evidence="1">
    <location>
        <begin position="248"/>
        <end position="280"/>
    </location>
</feature>
<dbReference type="InterPro" id="IPR002110">
    <property type="entry name" value="Ankyrin_rpt"/>
</dbReference>
<organism evidence="4 5">
    <name type="scientific">Jaculus jaculus</name>
    <name type="common">Lesser Egyptian jerboa</name>
    <dbReference type="NCBI Taxonomy" id="51337"/>
    <lineage>
        <taxon>Eukaryota</taxon>
        <taxon>Metazoa</taxon>
        <taxon>Chordata</taxon>
        <taxon>Craniata</taxon>
        <taxon>Vertebrata</taxon>
        <taxon>Euteleostomi</taxon>
        <taxon>Mammalia</taxon>
        <taxon>Eutheria</taxon>
        <taxon>Euarchontoglires</taxon>
        <taxon>Glires</taxon>
        <taxon>Rodentia</taxon>
        <taxon>Myomorpha</taxon>
        <taxon>Dipodoidea</taxon>
        <taxon>Dipodidae</taxon>
        <taxon>Dipodinae</taxon>
        <taxon>Jaculus</taxon>
    </lineage>
</organism>
<feature type="compositionally biased region" description="Low complexity" evidence="2">
    <location>
        <begin position="1388"/>
        <end position="1398"/>
    </location>
</feature>
<reference evidence="4" key="1">
    <citation type="submission" date="2025-08" db="UniProtKB">
        <authorList>
            <consortium name="Ensembl"/>
        </authorList>
    </citation>
    <scope>IDENTIFICATION</scope>
</reference>
<gene>
    <name evidence="4" type="primary">Ankrd31</name>
</gene>
<dbReference type="Proteomes" id="UP000694385">
    <property type="component" value="Unassembled WGS sequence"/>
</dbReference>
<dbReference type="GeneTree" id="ENSGT00940000162618"/>
<dbReference type="Ensembl" id="ENSJJAT00000012084.1">
    <property type="protein sequence ID" value="ENSJJAP00000005703.1"/>
    <property type="gene ID" value="ENSJJAG00000010566.1"/>
</dbReference>
<dbReference type="OMA" id="MPTNSQE"/>
<feature type="region of interest" description="Disordered" evidence="2">
    <location>
        <begin position="1388"/>
        <end position="1410"/>
    </location>
</feature>
<feature type="region of interest" description="Disordered" evidence="2">
    <location>
        <begin position="419"/>
        <end position="441"/>
    </location>
</feature>
<feature type="region of interest" description="Disordered" evidence="2">
    <location>
        <begin position="734"/>
        <end position="768"/>
    </location>
</feature>
<dbReference type="SUPFAM" id="SSF48403">
    <property type="entry name" value="Ankyrin repeat"/>
    <property type="match status" value="2"/>
</dbReference>
<dbReference type="PROSITE" id="PS50297">
    <property type="entry name" value="ANK_REP_REGION"/>
    <property type="match status" value="3"/>
</dbReference>
<feature type="compositionally biased region" description="Polar residues" evidence="2">
    <location>
        <begin position="1185"/>
        <end position="1200"/>
    </location>
</feature>